<proteinExistence type="predicted"/>
<organism evidence="1 2">
    <name type="scientific">Dorcoceras hygrometricum</name>
    <dbReference type="NCBI Taxonomy" id="472368"/>
    <lineage>
        <taxon>Eukaryota</taxon>
        <taxon>Viridiplantae</taxon>
        <taxon>Streptophyta</taxon>
        <taxon>Embryophyta</taxon>
        <taxon>Tracheophyta</taxon>
        <taxon>Spermatophyta</taxon>
        <taxon>Magnoliopsida</taxon>
        <taxon>eudicotyledons</taxon>
        <taxon>Gunneridae</taxon>
        <taxon>Pentapetalae</taxon>
        <taxon>asterids</taxon>
        <taxon>lamiids</taxon>
        <taxon>Lamiales</taxon>
        <taxon>Gesneriaceae</taxon>
        <taxon>Didymocarpoideae</taxon>
        <taxon>Trichosporeae</taxon>
        <taxon>Loxocarpinae</taxon>
        <taxon>Dorcoceras</taxon>
    </lineage>
</organism>
<reference evidence="1 2" key="1">
    <citation type="journal article" date="2015" name="Proc. Natl. Acad. Sci. U.S.A.">
        <title>The resurrection genome of Boea hygrometrica: A blueprint for survival of dehydration.</title>
        <authorList>
            <person name="Xiao L."/>
            <person name="Yang G."/>
            <person name="Zhang L."/>
            <person name="Yang X."/>
            <person name="Zhao S."/>
            <person name="Ji Z."/>
            <person name="Zhou Q."/>
            <person name="Hu M."/>
            <person name="Wang Y."/>
            <person name="Chen M."/>
            <person name="Xu Y."/>
            <person name="Jin H."/>
            <person name="Xiao X."/>
            <person name="Hu G."/>
            <person name="Bao F."/>
            <person name="Hu Y."/>
            <person name="Wan P."/>
            <person name="Li L."/>
            <person name="Deng X."/>
            <person name="Kuang T."/>
            <person name="Xiang C."/>
            <person name="Zhu J.K."/>
            <person name="Oliver M.J."/>
            <person name="He Y."/>
        </authorList>
    </citation>
    <scope>NUCLEOTIDE SEQUENCE [LARGE SCALE GENOMIC DNA]</scope>
    <source>
        <strain evidence="2">cv. XS01</strain>
    </source>
</reference>
<dbReference type="OrthoDB" id="1751168at2759"/>
<sequence length="198" mass="22221">MREKFAEMFGLPMEGITSFSNLPSKPVEEMKVVLSLSAKAGSFDVVTVECFDVMVAISTGLRINWSSVLFRNFTDMFASPVPQSQGYTLQIETVVVTTIVEEPVLVNFEEQCVAVDEGEVDDTIRDMAIIENPHLENSVIHWSCGPATKTIKIKEINWVTHFLPKIYLAAMGKEFFVALDRSNPVEEHCLEVTCEYCD</sequence>
<protein>
    <submittedName>
        <fullName evidence="1">Uncharacterized protein</fullName>
    </submittedName>
</protein>
<name>A0A2Z7AIN7_9LAMI</name>
<accession>A0A2Z7AIN7</accession>
<keyword evidence="2" id="KW-1185">Reference proteome</keyword>
<dbReference type="Proteomes" id="UP000250235">
    <property type="component" value="Unassembled WGS sequence"/>
</dbReference>
<dbReference type="EMBL" id="KV017173">
    <property type="protein sequence ID" value="KZV18959.1"/>
    <property type="molecule type" value="Genomic_DNA"/>
</dbReference>
<gene>
    <name evidence="1" type="ORF">F511_24786</name>
</gene>
<evidence type="ECO:0000313" key="1">
    <source>
        <dbReference type="EMBL" id="KZV18959.1"/>
    </source>
</evidence>
<dbReference type="AlphaFoldDB" id="A0A2Z7AIN7"/>
<evidence type="ECO:0000313" key="2">
    <source>
        <dbReference type="Proteomes" id="UP000250235"/>
    </source>
</evidence>